<gene>
    <name evidence="2" type="ORF">L4G47_06450</name>
</gene>
<keyword evidence="3" id="KW-1185">Reference proteome</keyword>
<protein>
    <submittedName>
        <fullName evidence="2">ASCH domain-containing protein</fullName>
    </submittedName>
</protein>
<dbReference type="Gene3D" id="2.30.130.30">
    <property type="entry name" value="Hypothetical protein"/>
    <property type="match status" value="1"/>
</dbReference>
<proteinExistence type="predicted"/>
<feature type="domain" description="ASCH" evidence="1">
    <location>
        <begin position="4"/>
        <end position="40"/>
    </location>
</feature>
<dbReference type="CDD" id="cd06554">
    <property type="entry name" value="ASCH_ASC-1_like"/>
    <property type="match status" value="1"/>
</dbReference>
<organism evidence="2 3">
    <name type="scientific">Pseudomonas petrae</name>
    <dbReference type="NCBI Taxonomy" id="2912190"/>
    <lineage>
        <taxon>Bacteria</taxon>
        <taxon>Pseudomonadati</taxon>
        <taxon>Pseudomonadota</taxon>
        <taxon>Gammaproteobacteria</taxon>
        <taxon>Pseudomonadales</taxon>
        <taxon>Pseudomonadaceae</taxon>
        <taxon>Pseudomonas</taxon>
    </lineage>
</organism>
<reference evidence="2" key="1">
    <citation type="submission" date="2022-01" db="EMBL/GenBank/DDBJ databases">
        <title>Pseudomonas sp. nov. isolated from Antarctic regolith.</title>
        <authorList>
            <person name="Novakova D."/>
            <person name="Sedlar K."/>
        </authorList>
    </citation>
    <scope>NUCLEOTIDE SEQUENCE</scope>
    <source>
        <strain evidence="2">P2647</strain>
    </source>
</reference>
<dbReference type="EMBL" id="JAKJXH010000005">
    <property type="protein sequence ID" value="MCF7541860.1"/>
    <property type="molecule type" value="Genomic_DNA"/>
</dbReference>
<comment type="caution">
    <text evidence="2">The sequence shown here is derived from an EMBL/GenBank/DDBJ whole genome shotgun (WGS) entry which is preliminary data.</text>
</comment>
<accession>A0ABS9I243</accession>
<dbReference type="InterPro" id="IPR007374">
    <property type="entry name" value="ASCH_domain"/>
</dbReference>
<sequence>MKALSIRQPWAWLIIHGGKDVENRTWHTRHRGRFLVHAAKGMTGADYANACNFCHQNGLPQPPCFDELKSKWCGGIIGSVNLVDSVESSESLWYMGERAFILVDPQPLPFAPLKGRLNFFEVPNQVVTP</sequence>
<evidence type="ECO:0000313" key="3">
    <source>
        <dbReference type="Proteomes" id="UP001162905"/>
    </source>
</evidence>
<dbReference type="InterPro" id="IPR015947">
    <property type="entry name" value="PUA-like_sf"/>
</dbReference>
<dbReference type="RefSeq" id="WP_237251091.1">
    <property type="nucleotide sequence ID" value="NZ_JAKJXH010000005.1"/>
</dbReference>
<evidence type="ECO:0000313" key="2">
    <source>
        <dbReference type="EMBL" id="MCF7541860.1"/>
    </source>
</evidence>
<dbReference type="Pfam" id="PF04266">
    <property type="entry name" value="ASCH"/>
    <property type="match status" value="1"/>
</dbReference>
<dbReference type="SUPFAM" id="SSF88697">
    <property type="entry name" value="PUA domain-like"/>
    <property type="match status" value="1"/>
</dbReference>
<name>A0ABS9I243_9PSED</name>
<evidence type="ECO:0000259" key="1">
    <source>
        <dbReference type="Pfam" id="PF04266"/>
    </source>
</evidence>
<dbReference type="Proteomes" id="UP001162905">
    <property type="component" value="Unassembled WGS sequence"/>
</dbReference>